<keyword evidence="3" id="KW-1185">Reference proteome</keyword>
<evidence type="ECO:0000313" key="2">
    <source>
        <dbReference type="EMBL" id="KAK3585775.1"/>
    </source>
</evidence>
<sequence length="226" mass="24015">MEATANNLLAAHSGLSLYSGGIGSSVSGILSSSPTAQDSVARSALSGQNGWGNYTGEPGLVPHNSCSMSSYGNLQLGASFSMNSKAAYNSAFGGGSDYINCRQMQINHMSPLNAMPMRNYPSLYGDMYQPAHGPGYTNGGFYPDMAPGIPPLPGREIDCRSGQSDSSSQDVRTMAPNEEFKEGNRRPTAMNDSASTIGIFCPTAPIASFFKKYSFSIKMKITHNFE</sequence>
<dbReference type="AlphaFoldDB" id="A0AAE0S6G1"/>
<evidence type="ECO:0000313" key="3">
    <source>
        <dbReference type="Proteomes" id="UP001195483"/>
    </source>
</evidence>
<evidence type="ECO:0000256" key="1">
    <source>
        <dbReference type="SAM" id="MobiDB-lite"/>
    </source>
</evidence>
<reference evidence="2" key="3">
    <citation type="submission" date="2023-05" db="EMBL/GenBank/DDBJ databases">
        <authorList>
            <person name="Smith C.H."/>
        </authorList>
    </citation>
    <scope>NUCLEOTIDE SEQUENCE</scope>
    <source>
        <strain evidence="2">CHS0354</strain>
        <tissue evidence="2">Mantle</tissue>
    </source>
</reference>
<feature type="compositionally biased region" description="Polar residues" evidence="1">
    <location>
        <begin position="161"/>
        <end position="171"/>
    </location>
</feature>
<proteinExistence type="predicted"/>
<reference evidence="2" key="1">
    <citation type="journal article" date="2021" name="Genome Biol. Evol.">
        <title>A High-Quality Reference Genome for a Parasitic Bivalve with Doubly Uniparental Inheritance (Bivalvia: Unionida).</title>
        <authorList>
            <person name="Smith C.H."/>
        </authorList>
    </citation>
    <scope>NUCLEOTIDE SEQUENCE</scope>
    <source>
        <strain evidence="2">CHS0354</strain>
    </source>
</reference>
<accession>A0AAE0S6G1</accession>
<reference evidence="2" key="2">
    <citation type="journal article" date="2021" name="Genome Biol. Evol.">
        <title>Developing a high-quality reference genome for a parasitic bivalve with doubly uniparental inheritance (Bivalvia: Unionida).</title>
        <authorList>
            <person name="Smith C.H."/>
        </authorList>
    </citation>
    <scope>NUCLEOTIDE SEQUENCE</scope>
    <source>
        <strain evidence="2">CHS0354</strain>
        <tissue evidence="2">Mantle</tissue>
    </source>
</reference>
<dbReference type="Proteomes" id="UP001195483">
    <property type="component" value="Unassembled WGS sequence"/>
</dbReference>
<comment type="caution">
    <text evidence="2">The sequence shown here is derived from an EMBL/GenBank/DDBJ whole genome shotgun (WGS) entry which is preliminary data.</text>
</comment>
<name>A0AAE0S6G1_9BIVA</name>
<dbReference type="EMBL" id="JAEAOA010000663">
    <property type="protein sequence ID" value="KAK3585775.1"/>
    <property type="molecule type" value="Genomic_DNA"/>
</dbReference>
<protein>
    <submittedName>
        <fullName evidence="2">Uncharacterized protein</fullName>
    </submittedName>
</protein>
<feature type="region of interest" description="Disordered" evidence="1">
    <location>
        <begin position="159"/>
        <end position="189"/>
    </location>
</feature>
<gene>
    <name evidence="2" type="ORF">CHS0354_010541</name>
</gene>
<organism evidence="2 3">
    <name type="scientific">Potamilus streckersoni</name>
    <dbReference type="NCBI Taxonomy" id="2493646"/>
    <lineage>
        <taxon>Eukaryota</taxon>
        <taxon>Metazoa</taxon>
        <taxon>Spiralia</taxon>
        <taxon>Lophotrochozoa</taxon>
        <taxon>Mollusca</taxon>
        <taxon>Bivalvia</taxon>
        <taxon>Autobranchia</taxon>
        <taxon>Heteroconchia</taxon>
        <taxon>Palaeoheterodonta</taxon>
        <taxon>Unionida</taxon>
        <taxon>Unionoidea</taxon>
        <taxon>Unionidae</taxon>
        <taxon>Ambleminae</taxon>
        <taxon>Lampsilini</taxon>
        <taxon>Potamilus</taxon>
    </lineage>
</organism>